<dbReference type="AlphaFoldDB" id="A0AAU7F3X6"/>
<dbReference type="RefSeq" id="WP_348943789.1">
    <property type="nucleotide sequence ID" value="NZ_CP157355.1"/>
</dbReference>
<evidence type="ECO:0000259" key="2">
    <source>
        <dbReference type="PROSITE" id="PS51186"/>
    </source>
</evidence>
<dbReference type="InterPro" id="IPR000182">
    <property type="entry name" value="GNAT_dom"/>
</dbReference>
<proteinExistence type="predicted"/>
<evidence type="ECO:0000313" key="3">
    <source>
        <dbReference type="EMBL" id="XBL99359.1"/>
    </source>
</evidence>
<reference evidence="3" key="1">
    <citation type="submission" date="2024-05" db="EMBL/GenBank/DDBJ databases">
        <authorList>
            <person name="Yang L."/>
            <person name="Pan L."/>
        </authorList>
    </citation>
    <scope>NUCLEOTIDE SEQUENCE</scope>
    <source>
        <strain evidence="3">FCG-7</strain>
    </source>
</reference>
<feature type="region of interest" description="Disordered" evidence="1">
    <location>
        <begin position="169"/>
        <end position="194"/>
    </location>
</feature>
<sequence length="194" mass="22299">MNLAVNHQLIELRPINSDDMPVLLQIYAASRAAEMDLVPFSEPQKAEFLRMQFMAQHTHYQTYYPRADFCCIVQEETVLGRLYIDRHPDEIRIMDICLLPEYCYQRIGSYFMKQLLGEASRVRAKLTAHVEFGNPARAWYARLGFQEIEERGAYIFVAREPDLPISSLPSNTIGDQSPLTAANQTNHPMENTDG</sequence>
<accession>A0AAU7F3X6</accession>
<dbReference type="EMBL" id="CP157355">
    <property type="protein sequence ID" value="XBL99359.1"/>
    <property type="molecule type" value="Genomic_DNA"/>
</dbReference>
<dbReference type="InterPro" id="IPR016181">
    <property type="entry name" value="Acyl_CoA_acyltransferase"/>
</dbReference>
<dbReference type="SUPFAM" id="SSF55729">
    <property type="entry name" value="Acyl-CoA N-acyltransferases (Nat)"/>
    <property type="match status" value="1"/>
</dbReference>
<gene>
    <name evidence="3" type="ORF">ABHF33_09780</name>
</gene>
<dbReference type="Gene3D" id="3.40.630.30">
    <property type="match status" value="1"/>
</dbReference>
<feature type="domain" description="N-acetyltransferase" evidence="2">
    <location>
        <begin position="10"/>
        <end position="166"/>
    </location>
</feature>
<name>A0AAU7F3X6_9NEIS</name>
<protein>
    <submittedName>
        <fullName evidence="3">GNAT family N-acetyltransferase</fullName>
    </submittedName>
</protein>
<evidence type="ECO:0000256" key="1">
    <source>
        <dbReference type="SAM" id="MobiDB-lite"/>
    </source>
</evidence>
<dbReference type="KEGG" id="cmav:ABHF33_09780"/>
<dbReference type="PROSITE" id="PS51186">
    <property type="entry name" value="GNAT"/>
    <property type="match status" value="1"/>
</dbReference>
<dbReference type="Pfam" id="PF13508">
    <property type="entry name" value="Acetyltransf_7"/>
    <property type="match status" value="1"/>
</dbReference>
<dbReference type="GO" id="GO:0016747">
    <property type="term" value="F:acyltransferase activity, transferring groups other than amino-acyl groups"/>
    <property type="evidence" value="ECO:0007669"/>
    <property type="project" value="InterPro"/>
</dbReference>
<organism evidence="3">
    <name type="scientific">Chitinibacter mangrovi</name>
    <dbReference type="NCBI Taxonomy" id="3153927"/>
    <lineage>
        <taxon>Bacteria</taxon>
        <taxon>Pseudomonadati</taxon>
        <taxon>Pseudomonadota</taxon>
        <taxon>Betaproteobacteria</taxon>
        <taxon>Neisseriales</taxon>
        <taxon>Chitinibacteraceae</taxon>
        <taxon>Chitinibacter</taxon>
    </lineage>
</organism>